<accession>A0ACC1U2I7</accession>
<dbReference type="EMBL" id="MU795076">
    <property type="protein sequence ID" value="KAJ3811021.1"/>
    <property type="molecule type" value="Genomic_DNA"/>
</dbReference>
<keyword evidence="2" id="KW-1185">Reference proteome</keyword>
<reference evidence="1" key="1">
    <citation type="submission" date="2022-09" db="EMBL/GenBank/DDBJ databases">
        <title>A Global Phylogenomic Analysis of the Shiitake Genus Lentinula.</title>
        <authorList>
            <consortium name="DOE Joint Genome Institute"/>
            <person name="Sierra-Patev S."/>
            <person name="Min B."/>
            <person name="Naranjo-Ortiz M."/>
            <person name="Looney B."/>
            <person name="Konkel Z."/>
            <person name="Slot J.C."/>
            <person name="Sakamoto Y."/>
            <person name="Steenwyk J.L."/>
            <person name="Rokas A."/>
            <person name="Carro J."/>
            <person name="Camarero S."/>
            <person name="Ferreira P."/>
            <person name="Molpeceres G."/>
            <person name="Ruiz-Duenas F.J."/>
            <person name="Serrano A."/>
            <person name="Henrissat B."/>
            <person name="Drula E."/>
            <person name="Hughes K.W."/>
            <person name="Mata J.L."/>
            <person name="Ishikawa N.K."/>
            <person name="Vargas-Isla R."/>
            <person name="Ushijima S."/>
            <person name="Smith C.A."/>
            <person name="Ahrendt S."/>
            <person name="Andreopoulos W."/>
            <person name="He G."/>
            <person name="Labutti K."/>
            <person name="Lipzen A."/>
            <person name="Ng V."/>
            <person name="Riley R."/>
            <person name="Sandor L."/>
            <person name="Barry K."/>
            <person name="Martinez A.T."/>
            <person name="Xiao Y."/>
            <person name="Gibbons J.G."/>
            <person name="Terashima K."/>
            <person name="Grigoriev I.V."/>
            <person name="Hibbett D.S."/>
        </authorList>
    </citation>
    <scope>NUCLEOTIDE SEQUENCE</scope>
    <source>
        <strain evidence="1">TMI1499</strain>
    </source>
</reference>
<protein>
    <submittedName>
        <fullName evidence="1">Uncharacterized protein</fullName>
    </submittedName>
</protein>
<feature type="non-terminal residue" evidence="1">
    <location>
        <position position="74"/>
    </location>
</feature>
<dbReference type="Proteomes" id="UP001163835">
    <property type="component" value="Unassembled WGS sequence"/>
</dbReference>
<gene>
    <name evidence="1" type="ORF">F5876DRAFT_9677</name>
</gene>
<sequence>TVASTKVTEASNRRRKLSPRFRCFVCHADFTAKHNLQFHENSHKGKKPYTCRYCGSSFTVPRSRVRHERKCKQS</sequence>
<proteinExistence type="predicted"/>
<evidence type="ECO:0000313" key="2">
    <source>
        <dbReference type="Proteomes" id="UP001163835"/>
    </source>
</evidence>
<organism evidence="1 2">
    <name type="scientific">Lentinula aff. lateritia</name>
    <dbReference type="NCBI Taxonomy" id="2804960"/>
    <lineage>
        <taxon>Eukaryota</taxon>
        <taxon>Fungi</taxon>
        <taxon>Dikarya</taxon>
        <taxon>Basidiomycota</taxon>
        <taxon>Agaricomycotina</taxon>
        <taxon>Agaricomycetes</taxon>
        <taxon>Agaricomycetidae</taxon>
        <taxon>Agaricales</taxon>
        <taxon>Marasmiineae</taxon>
        <taxon>Omphalotaceae</taxon>
        <taxon>Lentinula</taxon>
    </lineage>
</organism>
<feature type="non-terminal residue" evidence="1">
    <location>
        <position position="1"/>
    </location>
</feature>
<evidence type="ECO:0000313" key="1">
    <source>
        <dbReference type="EMBL" id="KAJ3811021.1"/>
    </source>
</evidence>
<comment type="caution">
    <text evidence="1">The sequence shown here is derived from an EMBL/GenBank/DDBJ whole genome shotgun (WGS) entry which is preliminary data.</text>
</comment>
<name>A0ACC1U2I7_9AGAR</name>